<protein>
    <submittedName>
        <fullName evidence="5">FHA domain-containing protein</fullName>
    </submittedName>
</protein>
<gene>
    <name evidence="5" type="ORF">SHI21_02290</name>
</gene>
<feature type="repeat" description="TPR" evidence="1">
    <location>
        <begin position="468"/>
        <end position="501"/>
    </location>
</feature>
<evidence type="ECO:0000256" key="1">
    <source>
        <dbReference type="PROSITE-ProRule" id="PRU00339"/>
    </source>
</evidence>
<feature type="domain" description="FHA" evidence="4">
    <location>
        <begin position="277"/>
        <end position="327"/>
    </location>
</feature>
<dbReference type="Gene3D" id="1.25.40.10">
    <property type="entry name" value="Tetratricopeptide repeat domain"/>
    <property type="match status" value="2"/>
</dbReference>
<dbReference type="InterPro" id="IPR011990">
    <property type="entry name" value="TPR-like_helical_dom_sf"/>
</dbReference>
<dbReference type="SMART" id="SM00240">
    <property type="entry name" value="FHA"/>
    <property type="match status" value="2"/>
</dbReference>
<keyword evidence="6" id="KW-1185">Reference proteome</keyword>
<dbReference type="InterPro" id="IPR008984">
    <property type="entry name" value="SMAD_FHA_dom_sf"/>
</dbReference>
<dbReference type="PROSITE" id="PS50006">
    <property type="entry name" value="FHA_DOMAIN"/>
    <property type="match status" value="2"/>
</dbReference>
<feature type="coiled-coil region" evidence="2">
    <location>
        <begin position="575"/>
        <end position="607"/>
    </location>
</feature>
<evidence type="ECO:0000259" key="4">
    <source>
        <dbReference type="PROSITE" id="PS50006"/>
    </source>
</evidence>
<feature type="region of interest" description="Disordered" evidence="3">
    <location>
        <begin position="126"/>
        <end position="145"/>
    </location>
</feature>
<dbReference type="Gene3D" id="2.60.200.20">
    <property type="match status" value="2"/>
</dbReference>
<feature type="repeat" description="TPR" evidence="1">
    <location>
        <begin position="539"/>
        <end position="572"/>
    </location>
</feature>
<evidence type="ECO:0000256" key="3">
    <source>
        <dbReference type="SAM" id="MobiDB-lite"/>
    </source>
</evidence>
<dbReference type="SUPFAM" id="SSF48452">
    <property type="entry name" value="TPR-like"/>
    <property type="match status" value="1"/>
</dbReference>
<evidence type="ECO:0000256" key="2">
    <source>
        <dbReference type="SAM" id="Coils"/>
    </source>
</evidence>
<dbReference type="CDD" id="cd00060">
    <property type="entry name" value="FHA"/>
    <property type="match status" value="2"/>
</dbReference>
<dbReference type="EMBL" id="JAYGJQ010000001">
    <property type="protein sequence ID" value="MEA9355009.1"/>
    <property type="molecule type" value="Genomic_DNA"/>
</dbReference>
<dbReference type="PROSITE" id="PS50005">
    <property type="entry name" value="TPR"/>
    <property type="match status" value="2"/>
</dbReference>
<dbReference type="RefSeq" id="WP_323574499.1">
    <property type="nucleotide sequence ID" value="NZ_JAYGJQ010000001.1"/>
</dbReference>
<organism evidence="5 6">
    <name type="scientific">Bacteriovorax antarcticus</name>
    <dbReference type="NCBI Taxonomy" id="3088717"/>
    <lineage>
        <taxon>Bacteria</taxon>
        <taxon>Pseudomonadati</taxon>
        <taxon>Bdellovibrionota</taxon>
        <taxon>Bacteriovoracia</taxon>
        <taxon>Bacteriovoracales</taxon>
        <taxon>Bacteriovoracaceae</taxon>
        <taxon>Bacteriovorax</taxon>
    </lineage>
</organism>
<keyword evidence="1" id="KW-0802">TPR repeat</keyword>
<feature type="compositionally biased region" description="Low complexity" evidence="3">
    <location>
        <begin position="197"/>
        <end position="207"/>
    </location>
</feature>
<comment type="caution">
    <text evidence="5">The sequence shown here is derived from an EMBL/GenBank/DDBJ whole genome shotgun (WGS) entry which is preliminary data.</text>
</comment>
<dbReference type="InterPro" id="IPR019734">
    <property type="entry name" value="TPR_rpt"/>
</dbReference>
<sequence>MKLSVSKRNQPIQEIDLGKDVLAHDYSETIFLIGRSKDCHIVLDDKKISREHARIIHRSGKWFIEKTNPENACQINGEEFTRHELEKNDVFTAEGFSVTVLSDVSEAPVESSISTDQVVVQQSAGNKTNTAIIPPDPKPATRSNATSTDLNISAANLEESVEDDQNATKEINLENVQGEQEYSNNDDLNFADSSEVDLSSGDLSEGESLIDQNTDADFVIDGGELPVEDENAYSLENIDSGNDDESTKVMQSFASVYLELFGDTAPYDRYIIEKDQVFIGRDPAKCQIVLNDSEVSTVHAVITKNNIMLTLEDLNSSNGTIFKGDRINKVMLGHNDEFVIGGVTFTIKIRSEFLKDESSTLMAVDENQTVEVEEIVEVQAEEGEHLDALGGTVSDGPQEKSLIKRIWKDEAKRKRLIIGAVVLVGLWVFLDEGETPQPKKAPTKKALVKKPIGNLSQKKLTDEQRQSFSALYEIGKDHYNHGRYREALNELQKIAAVDPNFNSNLQPLISFSKEGLKKIEEEEKKRQADIASAERKAKVKAYIEEARQYVKDRRVDMANKTFNEITQLEPENLEVTRMKMELEDWQKEKQRKELEEAQKKKEREDKVDKLKPGRTLYLQKEWFRAISKLEDFLRIKDMDDDLTTEATEMLKVSRDELNSAVAPLIGKAKSLLEGQDLKGAYEVYQQILRIEPSNAESLNQVGDIREQLANRARKIYREAIIAESLSLFQDAKEKFQEVQQISPVDSDYYKKASEKLRDYLD</sequence>
<dbReference type="InterPro" id="IPR050923">
    <property type="entry name" value="Cell_Proc_Reg/RNA_Proc"/>
</dbReference>
<dbReference type="SMART" id="SM00028">
    <property type="entry name" value="TPR"/>
    <property type="match status" value="4"/>
</dbReference>
<dbReference type="Pfam" id="PF00498">
    <property type="entry name" value="FHA"/>
    <property type="match status" value="2"/>
</dbReference>
<dbReference type="InterPro" id="IPR000253">
    <property type="entry name" value="FHA_dom"/>
</dbReference>
<dbReference type="Proteomes" id="UP001302274">
    <property type="component" value="Unassembled WGS sequence"/>
</dbReference>
<dbReference type="PANTHER" id="PTHR23308">
    <property type="entry name" value="NUCLEAR INHIBITOR OF PROTEIN PHOSPHATASE-1"/>
    <property type="match status" value="1"/>
</dbReference>
<accession>A0ABU5VPP9</accession>
<feature type="domain" description="FHA" evidence="4">
    <location>
        <begin position="31"/>
        <end position="80"/>
    </location>
</feature>
<evidence type="ECO:0000313" key="6">
    <source>
        <dbReference type="Proteomes" id="UP001302274"/>
    </source>
</evidence>
<dbReference type="SUPFAM" id="SSF49879">
    <property type="entry name" value="SMAD/FHA domain"/>
    <property type="match status" value="2"/>
</dbReference>
<name>A0ABU5VPP9_9BACT</name>
<keyword evidence="2" id="KW-0175">Coiled coil</keyword>
<proteinExistence type="predicted"/>
<feature type="region of interest" description="Disordered" evidence="3">
    <location>
        <begin position="182"/>
        <end position="207"/>
    </location>
</feature>
<evidence type="ECO:0000313" key="5">
    <source>
        <dbReference type="EMBL" id="MEA9355009.1"/>
    </source>
</evidence>
<reference evidence="5 6" key="1">
    <citation type="submission" date="2023-11" db="EMBL/GenBank/DDBJ databases">
        <title>A Novel Polar Bacteriovorax (B. antarcticus) Isolated from the Biocrust in Antarctica.</title>
        <authorList>
            <person name="Mun W."/>
            <person name="Choi S.Y."/>
            <person name="Mitchell R.J."/>
        </authorList>
    </citation>
    <scope>NUCLEOTIDE SEQUENCE [LARGE SCALE GENOMIC DNA]</scope>
    <source>
        <strain evidence="5 6">PP10</strain>
    </source>
</reference>